<evidence type="ECO:0000256" key="5">
    <source>
        <dbReference type="ARBA" id="ARBA00023163"/>
    </source>
</evidence>
<keyword evidence="6" id="KW-0539">Nucleus</keyword>
<dbReference type="PROSITE" id="PS00463">
    <property type="entry name" value="ZN2_CY6_FUNGAL_1"/>
    <property type="match status" value="1"/>
</dbReference>
<dbReference type="InterPro" id="IPR001138">
    <property type="entry name" value="Zn2Cys6_DnaBD"/>
</dbReference>
<dbReference type="Proteomes" id="UP001642501">
    <property type="component" value="Unassembled WGS sequence"/>
</dbReference>
<dbReference type="PROSITE" id="PS50048">
    <property type="entry name" value="ZN2_CY6_FUNGAL_2"/>
    <property type="match status" value="1"/>
</dbReference>
<dbReference type="PANTHER" id="PTHR37534">
    <property type="entry name" value="TRANSCRIPTIONAL ACTIVATOR PROTEIN UGA3"/>
    <property type="match status" value="1"/>
</dbReference>
<comment type="subcellular location">
    <subcellularLocation>
        <location evidence="1">Nucleus</location>
    </subcellularLocation>
</comment>
<evidence type="ECO:0000259" key="8">
    <source>
        <dbReference type="PROSITE" id="PS50048"/>
    </source>
</evidence>
<evidence type="ECO:0000256" key="3">
    <source>
        <dbReference type="ARBA" id="ARBA00023015"/>
    </source>
</evidence>
<dbReference type="Pfam" id="PF11951">
    <property type="entry name" value="Fungal_trans_2"/>
    <property type="match status" value="2"/>
</dbReference>
<evidence type="ECO:0000256" key="2">
    <source>
        <dbReference type="ARBA" id="ARBA00022833"/>
    </source>
</evidence>
<sequence>MIQPLRAMPGDFNATWSDSPAVDSGDHCRPPGDFPRSNLWGRAAYGFNTYPPLAFDMHAVSHMSNGQLSPVSDGIDIPGATANAEVYSLTTSSSLLSAPTLENSTPLSSPKLEPSTSPSSNVEPREPYIYDGGKVHGHSYQTYSDGIHNHVDPGDEMQWDFEDDQSLAIPKSEPMEDGNICLSDFEEAPANYDPLENDTVNTTTKIKRPRGRPRKLSNVQAAAAIASKVAKGRSKTGCITCRKRKKKCDEAKPRCMNCEKNAVVCEGYQEKQLWKSGKEKAEEEFLKNNSLSVFTMQPIFTGLEIAEDRVLWRHYNDQTSAVFTVEVEQNNAFRDMLIPIATSHRGMMHSVLSLASKHLDYDTPYGQKVLRRNAKLSIESLCHRGGYHNSEAVKILRKSMSSDSADDLDYNNLIEAQYGQMLCLVLEALAEGDNSSTQHLHYGAFLYLIINKPPRDDAFRAFISEIFYYHILADDMIHYPDSTAGRLVTEHWTLASPISCPRLIGVADGMFTYLCQITTIRNRVRKRIKIGSNSCVDYVSLYRASEIESHIHDWAPEWPAGDSRCRVTLLYKQMAWLYLKTTICPPLVPTTPQSAPGSTSFRVASTMPPPSAPNPSSPDSVESASCTSSPSPQLKAMDSHENHFNPRRHSIANPVNAGDTRPFLQATNEELYRPRNLIPSPARVRRPPNHEASVDLVVQESLTLLESFLPSDPVQTLLLLPCVVVGTACYSEANRERIRNAICVVHGYTGLRNTIKALEVLTKVWRLHDDGDCLGAWDWQAAAHSLGVNHLF</sequence>
<dbReference type="Pfam" id="PF00172">
    <property type="entry name" value="Zn_clus"/>
    <property type="match status" value="1"/>
</dbReference>
<evidence type="ECO:0000256" key="4">
    <source>
        <dbReference type="ARBA" id="ARBA00023125"/>
    </source>
</evidence>
<reference evidence="9 10" key="1">
    <citation type="submission" date="2024-01" db="EMBL/GenBank/DDBJ databases">
        <authorList>
            <person name="Allen C."/>
            <person name="Tagirdzhanova G."/>
        </authorList>
    </citation>
    <scope>NUCLEOTIDE SEQUENCE [LARGE SCALE GENOMIC DNA]</scope>
    <source>
        <strain evidence="9 10">CBS 573.63</strain>
    </source>
</reference>
<feature type="compositionally biased region" description="Polar residues" evidence="7">
    <location>
        <begin position="622"/>
        <end position="632"/>
    </location>
</feature>
<dbReference type="PANTHER" id="PTHR37534:SF38">
    <property type="entry name" value="ZN(2)-C6 FUNGAL-TYPE DOMAIN-CONTAINING PROTEIN"/>
    <property type="match status" value="1"/>
</dbReference>
<keyword evidence="10" id="KW-1185">Reference proteome</keyword>
<dbReference type="EMBL" id="CAWUOM010000013">
    <property type="protein sequence ID" value="CAK7264923.1"/>
    <property type="molecule type" value="Genomic_DNA"/>
</dbReference>
<evidence type="ECO:0000313" key="10">
    <source>
        <dbReference type="Proteomes" id="UP001642501"/>
    </source>
</evidence>
<feature type="domain" description="Zn(2)-C6 fungal-type" evidence="8">
    <location>
        <begin position="237"/>
        <end position="265"/>
    </location>
</feature>
<protein>
    <recommendedName>
        <fullName evidence="8">Zn(2)-C6 fungal-type domain-containing protein</fullName>
    </recommendedName>
</protein>
<keyword evidence="5" id="KW-0804">Transcription</keyword>
<dbReference type="Gene3D" id="4.10.240.10">
    <property type="entry name" value="Zn(2)-C6 fungal-type DNA-binding domain"/>
    <property type="match status" value="1"/>
</dbReference>
<dbReference type="SMART" id="SM00066">
    <property type="entry name" value="GAL4"/>
    <property type="match status" value="1"/>
</dbReference>
<name>A0ABP0D9M3_9PEZI</name>
<evidence type="ECO:0000313" key="9">
    <source>
        <dbReference type="EMBL" id="CAK7264923.1"/>
    </source>
</evidence>
<feature type="region of interest" description="Disordered" evidence="7">
    <location>
        <begin position="98"/>
        <end position="125"/>
    </location>
</feature>
<evidence type="ECO:0000256" key="7">
    <source>
        <dbReference type="SAM" id="MobiDB-lite"/>
    </source>
</evidence>
<dbReference type="InterPro" id="IPR021858">
    <property type="entry name" value="Fun_TF"/>
</dbReference>
<gene>
    <name evidence="9" type="ORF">SEPCBS57363_001328</name>
</gene>
<evidence type="ECO:0000256" key="1">
    <source>
        <dbReference type="ARBA" id="ARBA00004123"/>
    </source>
</evidence>
<dbReference type="SUPFAM" id="SSF57701">
    <property type="entry name" value="Zn2/Cys6 DNA-binding domain"/>
    <property type="match status" value="1"/>
</dbReference>
<dbReference type="CDD" id="cd00067">
    <property type="entry name" value="GAL4"/>
    <property type="match status" value="1"/>
</dbReference>
<feature type="compositionally biased region" description="Polar residues" evidence="7">
    <location>
        <begin position="591"/>
        <end position="603"/>
    </location>
</feature>
<accession>A0ABP0D9M3</accession>
<feature type="compositionally biased region" description="Pro residues" evidence="7">
    <location>
        <begin position="607"/>
        <end position="616"/>
    </location>
</feature>
<evidence type="ECO:0000256" key="6">
    <source>
        <dbReference type="ARBA" id="ARBA00023242"/>
    </source>
</evidence>
<keyword evidence="3" id="KW-0805">Transcription regulation</keyword>
<comment type="caution">
    <text evidence="9">The sequence shown here is derived from an EMBL/GenBank/DDBJ whole genome shotgun (WGS) entry which is preliminary data.</text>
</comment>
<feature type="compositionally biased region" description="Polar residues" evidence="7">
    <location>
        <begin position="100"/>
        <end position="122"/>
    </location>
</feature>
<keyword evidence="4" id="KW-0238">DNA-binding</keyword>
<feature type="region of interest" description="Disordered" evidence="7">
    <location>
        <begin position="591"/>
        <end position="660"/>
    </location>
</feature>
<proteinExistence type="predicted"/>
<keyword evidence="2" id="KW-0862">Zinc</keyword>
<dbReference type="InterPro" id="IPR036864">
    <property type="entry name" value="Zn2-C6_fun-type_DNA-bd_sf"/>
</dbReference>
<organism evidence="9 10">
    <name type="scientific">Sporothrix epigloea</name>
    <dbReference type="NCBI Taxonomy" id="1892477"/>
    <lineage>
        <taxon>Eukaryota</taxon>
        <taxon>Fungi</taxon>
        <taxon>Dikarya</taxon>
        <taxon>Ascomycota</taxon>
        <taxon>Pezizomycotina</taxon>
        <taxon>Sordariomycetes</taxon>
        <taxon>Sordariomycetidae</taxon>
        <taxon>Ophiostomatales</taxon>
        <taxon>Ophiostomataceae</taxon>
        <taxon>Sporothrix</taxon>
    </lineage>
</organism>